<dbReference type="Proteomes" id="UP001293593">
    <property type="component" value="Unassembled WGS sequence"/>
</dbReference>
<dbReference type="InterPro" id="IPR005828">
    <property type="entry name" value="MFS_sugar_transport-like"/>
</dbReference>
<organism evidence="8 9">
    <name type="scientific">Acacia crassicarpa</name>
    <name type="common">northern wattle</name>
    <dbReference type="NCBI Taxonomy" id="499986"/>
    <lineage>
        <taxon>Eukaryota</taxon>
        <taxon>Viridiplantae</taxon>
        <taxon>Streptophyta</taxon>
        <taxon>Embryophyta</taxon>
        <taxon>Tracheophyta</taxon>
        <taxon>Spermatophyta</taxon>
        <taxon>Magnoliopsida</taxon>
        <taxon>eudicotyledons</taxon>
        <taxon>Gunneridae</taxon>
        <taxon>Pentapetalae</taxon>
        <taxon>rosids</taxon>
        <taxon>fabids</taxon>
        <taxon>Fabales</taxon>
        <taxon>Fabaceae</taxon>
        <taxon>Caesalpinioideae</taxon>
        <taxon>mimosoid clade</taxon>
        <taxon>Acacieae</taxon>
        <taxon>Acacia</taxon>
    </lineage>
</organism>
<dbReference type="InterPro" id="IPR045262">
    <property type="entry name" value="STP/PLT_plant"/>
</dbReference>
<dbReference type="Pfam" id="PF00083">
    <property type="entry name" value="Sugar_tr"/>
    <property type="match status" value="1"/>
</dbReference>
<dbReference type="Gene3D" id="1.20.1250.20">
    <property type="entry name" value="MFS general substrate transporter like domains"/>
    <property type="match status" value="1"/>
</dbReference>
<keyword evidence="4" id="KW-0812">Transmembrane</keyword>
<protein>
    <recommendedName>
        <fullName evidence="7">Major facilitator superfamily (MFS) profile domain-containing protein</fullName>
    </recommendedName>
</protein>
<dbReference type="InterPro" id="IPR036259">
    <property type="entry name" value="MFS_trans_sf"/>
</dbReference>
<keyword evidence="9" id="KW-1185">Reference proteome</keyword>
<keyword evidence="3" id="KW-0813">Transport</keyword>
<reference evidence="8" key="1">
    <citation type="submission" date="2023-10" db="EMBL/GenBank/DDBJ databases">
        <title>Chromosome-level genome of the transformable northern wattle, Acacia crassicarpa.</title>
        <authorList>
            <person name="Massaro I."/>
            <person name="Sinha N.R."/>
            <person name="Poethig S."/>
            <person name="Leichty A.R."/>
        </authorList>
    </citation>
    <scope>NUCLEOTIDE SEQUENCE</scope>
    <source>
        <strain evidence="8">Acra3RX</strain>
        <tissue evidence="8">Leaf</tissue>
    </source>
</reference>
<comment type="subcellular location">
    <subcellularLocation>
        <location evidence="1">Membrane</location>
        <topology evidence="1">Multi-pass membrane protein</topology>
    </subcellularLocation>
</comment>
<comment type="similarity">
    <text evidence="2">Belongs to the major facilitator superfamily. Sugar transporter (TC 2.A.1.1) family.</text>
</comment>
<proteinExistence type="inferred from homology"/>
<keyword evidence="6" id="KW-0472">Membrane</keyword>
<dbReference type="EMBL" id="JAWXYG010000005">
    <property type="protein sequence ID" value="KAK4271417.1"/>
    <property type="molecule type" value="Genomic_DNA"/>
</dbReference>
<evidence type="ECO:0000259" key="7">
    <source>
        <dbReference type="PROSITE" id="PS50850"/>
    </source>
</evidence>
<name>A0AAE1MKQ6_9FABA</name>
<evidence type="ECO:0000256" key="5">
    <source>
        <dbReference type="ARBA" id="ARBA00022989"/>
    </source>
</evidence>
<evidence type="ECO:0000256" key="3">
    <source>
        <dbReference type="ARBA" id="ARBA00022448"/>
    </source>
</evidence>
<feature type="domain" description="Major facilitator superfamily (MFS) profile" evidence="7">
    <location>
        <begin position="1"/>
        <end position="96"/>
    </location>
</feature>
<dbReference type="PANTHER" id="PTHR23500">
    <property type="entry name" value="SOLUTE CARRIER FAMILY 2, FACILITATED GLUCOSE TRANSPORTER"/>
    <property type="match status" value="1"/>
</dbReference>
<dbReference type="PANTHER" id="PTHR23500:SF574">
    <property type="entry name" value="SUGAR TRANSPORT PROTEIN 1"/>
    <property type="match status" value="1"/>
</dbReference>
<keyword evidence="5" id="KW-1133">Transmembrane helix</keyword>
<dbReference type="PROSITE" id="PS50850">
    <property type="entry name" value="MFS"/>
    <property type="match status" value="1"/>
</dbReference>
<dbReference type="InterPro" id="IPR020846">
    <property type="entry name" value="MFS_dom"/>
</dbReference>
<evidence type="ECO:0000256" key="6">
    <source>
        <dbReference type="ARBA" id="ARBA00023136"/>
    </source>
</evidence>
<dbReference type="SUPFAM" id="SSF103473">
    <property type="entry name" value="MFS general substrate transporter"/>
    <property type="match status" value="1"/>
</dbReference>
<dbReference type="GO" id="GO:0016020">
    <property type="term" value="C:membrane"/>
    <property type="evidence" value="ECO:0007669"/>
    <property type="project" value="UniProtKB-SubCell"/>
</dbReference>
<sequence>MTRKFGRRNSMPIGGILFFVGALFNAFAHAIWMLIIGRMLLGFGIGFCNQCCRYICLRWLPINIEQVSTLCFNSDVLHHYRHFDCECVELFIFPIG</sequence>
<comment type="caution">
    <text evidence="8">The sequence shown here is derived from an EMBL/GenBank/DDBJ whole genome shotgun (WGS) entry which is preliminary data.</text>
</comment>
<accession>A0AAE1MKQ6</accession>
<dbReference type="AlphaFoldDB" id="A0AAE1MKQ6"/>
<evidence type="ECO:0000313" key="8">
    <source>
        <dbReference type="EMBL" id="KAK4271417.1"/>
    </source>
</evidence>
<evidence type="ECO:0000256" key="1">
    <source>
        <dbReference type="ARBA" id="ARBA00004141"/>
    </source>
</evidence>
<gene>
    <name evidence="8" type="ORF">QN277_020117</name>
</gene>
<dbReference type="GO" id="GO:0015144">
    <property type="term" value="F:carbohydrate transmembrane transporter activity"/>
    <property type="evidence" value="ECO:0007669"/>
    <property type="project" value="InterPro"/>
</dbReference>
<evidence type="ECO:0000256" key="4">
    <source>
        <dbReference type="ARBA" id="ARBA00022692"/>
    </source>
</evidence>
<evidence type="ECO:0000313" key="9">
    <source>
        <dbReference type="Proteomes" id="UP001293593"/>
    </source>
</evidence>
<evidence type="ECO:0000256" key="2">
    <source>
        <dbReference type="ARBA" id="ARBA00010992"/>
    </source>
</evidence>